<dbReference type="EMBL" id="JACOPR010000011">
    <property type="protein sequence ID" value="MBC5731927.1"/>
    <property type="molecule type" value="Genomic_DNA"/>
</dbReference>
<comment type="caution">
    <text evidence="2">The sequence shown here is derived from an EMBL/GenBank/DDBJ whole genome shotgun (WGS) entry which is preliminary data.</text>
</comment>
<evidence type="ECO:0000256" key="1">
    <source>
        <dbReference type="SAM" id="Phobius"/>
    </source>
</evidence>
<dbReference type="PROSITE" id="PS51257">
    <property type="entry name" value="PROKAR_LIPOPROTEIN"/>
    <property type="match status" value="1"/>
</dbReference>
<feature type="transmembrane region" description="Helical" evidence="1">
    <location>
        <begin position="33"/>
        <end position="52"/>
    </location>
</feature>
<feature type="transmembrane region" description="Helical" evidence="1">
    <location>
        <begin position="9"/>
        <end position="27"/>
    </location>
</feature>
<accession>A0ABR7HWT3</accession>
<evidence type="ECO:0000313" key="3">
    <source>
        <dbReference type="Proteomes" id="UP000660021"/>
    </source>
</evidence>
<evidence type="ECO:0000313" key="2">
    <source>
        <dbReference type="EMBL" id="MBC5731927.1"/>
    </source>
</evidence>
<sequence length="88" mass="9603">MEAWKLKTWDLVSALLFLVGALLFGVGCFRLGILWMAAGGIVVLSSIVLALCKLRCPFCRRFLGLLSAGNMSFCPHCGAPLEEKSRDI</sequence>
<protein>
    <recommendedName>
        <fullName evidence="4">Zinc ribbon domain-containing protein</fullName>
    </recommendedName>
</protein>
<keyword evidence="3" id="KW-1185">Reference proteome</keyword>
<proteinExistence type="predicted"/>
<keyword evidence="1" id="KW-0812">Transmembrane</keyword>
<keyword evidence="1" id="KW-0472">Membrane</keyword>
<reference evidence="2 3" key="1">
    <citation type="submission" date="2020-08" db="EMBL/GenBank/DDBJ databases">
        <title>Genome public.</title>
        <authorList>
            <person name="Liu C."/>
            <person name="Sun Q."/>
        </authorList>
    </citation>
    <scope>NUCLEOTIDE SEQUENCE [LARGE SCALE GENOMIC DNA]</scope>
    <source>
        <strain evidence="2 3">New-38</strain>
    </source>
</reference>
<evidence type="ECO:0008006" key="4">
    <source>
        <dbReference type="Google" id="ProtNLM"/>
    </source>
</evidence>
<organism evidence="2 3">
    <name type="scientific">Pseudoflavonifractor hominis</name>
    <dbReference type="NCBI Taxonomy" id="2763059"/>
    <lineage>
        <taxon>Bacteria</taxon>
        <taxon>Bacillati</taxon>
        <taxon>Bacillota</taxon>
        <taxon>Clostridia</taxon>
        <taxon>Eubacteriales</taxon>
        <taxon>Oscillospiraceae</taxon>
        <taxon>Pseudoflavonifractor</taxon>
    </lineage>
</organism>
<dbReference type="Proteomes" id="UP000660021">
    <property type="component" value="Unassembled WGS sequence"/>
</dbReference>
<gene>
    <name evidence="2" type="ORF">H8S34_13980</name>
</gene>
<name>A0ABR7HWT3_9FIRM</name>
<dbReference type="RefSeq" id="WP_186964315.1">
    <property type="nucleotide sequence ID" value="NZ_JACOPR010000011.1"/>
</dbReference>
<keyword evidence="1" id="KW-1133">Transmembrane helix</keyword>